<dbReference type="InParanoid" id="A7SBP0"/>
<evidence type="ECO:0000256" key="6">
    <source>
        <dbReference type="SAM" id="Phobius"/>
    </source>
</evidence>
<keyword evidence="4 6" id="KW-0472">Membrane</keyword>
<dbReference type="eggNOG" id="KOG4219">
    <property type="taxonomic scope" value="Eukaryota"/>
</dbReference>
<evidence type="ECO:0000313" key="9">
    <source>
        <dbReference type="Proteomes" id="UP000001593"/>
    </source>
</evidence>
<keyword evidence="2 5" id="KW-0812">Transmembrane</keyword>
<evidence type="ECO:0000256" key="4">
    <source>
        <dbReference type="ARBA" id="ARBA00023136"/>
    </source>
</evidence>
<keyword evidence="3 6" id="KW-1133">Transmembrane helix</keyword>
<feature type="transmembrane region" description="Helical" evidence="6">
    <location>
        <begin position="74"/>
        <end position="93"/>
    </location>
</feature>
<protein>
    <recommendedName>
        <fullName evidence="7">G-protein coupled receptors family 1 profile domain-containing protein</fullName>
    </recommendedName>
</protein>
<keyword evidence="5" id="KW-0297">G-protein coupled receptor</keyword>
<dbReference type="InterPro" id="IPR000276">
    <property type="entry name" value="GPCR_Rhodpsn"/>
</dbReference>
<name>A7SBP0_NEMVE</name>
<evidence type="ECO:0000259" key="7">
    <source>
        <dbReference type="PROSITE" id="PS50262"/>
    </source>
</evidence>
<dbReference type="PROSITE" id="PS00237">
    <property type="entry name" value="G_PROTEIN_RECEP_F1_1"/>
    <property type="match status" value="1"/>
</dbReference>
<evidence type="ECO:0000256" key="1">
    <source>
        <dbReference type="ARBA" id="ARBA00004370"/>
    </source>
</evidence>
<evidence type="ECO:0000256" key="3">
    <source>
        <dbReference type="ARBA" id="ARBA00022989"/>
    </source>
</evidence>
<reference evidence="8 9" key="1">
    <citation type="journal article" date="2007" name="Science">
        <title>Sea anemone genome reveals ancestral eumetazoan gene repertoire and genomic organization.</title>
        <authorList>
            <person name="Putnam N.H."/>
            <person name="Srivastava M."/>
            <person name="Hellsten U."/>
            <person name="Dirks B."/>
            <person name="Chapman J."/>
            <person name="Salamov A."/>
            <person name="Terry A."/>
            <person name="Shapiro H."/>
            <person name="Lindquist E."/>
            <person name="Kapitonov V.V."/>
            <person name="Jurka J."/>
            <person name="Genikhovich G."/>
            <person name="Grigoriev I.V."/>
            <person name="Lucas S.M."/>
            <person name="Steele R.E."/>
            <person name="Finnerty J.R."/>
            <person name="Technau U."/>
            <person name="Martindale M.Q."/>
            <person name="Rokhsar D.S."/>
        </authorList>
    </citation>
    <scope>NUCLEOTIDE SEQUENCE [LARGE SCALE GENOMIC DNA]</scope>
    <source>
        <strain evidence="9">CH2 X CH6</strain>
    </source>
</reference>
<feature type="transmembrane region" description="Helical" evidence="6">
    <location>
        <begin position="281"/>
        <end position="301"/>
    </location>
</feature>
<proteinExistence type="inferred from homology"/>
<dbReference type="PANTHER" id="PTHR45698">
    <property type="entry name" value="TRACE AMINE-ASSOCIATED RECEPTOR 19N-RELATED"/>
    <property type="match status" value="1"/>
</dbReference>
<dbReference type="AlphaFoldDB" id="A7SBP0"/>
<comment type="subcellular location">
    <subcellularLocation>
        <location evidence="1">Membrane</location>
    </subcellularLocation>
</comment>
<sequence length="365" mass="41348">MGEAALVSLQNTSTSSNNTLGVLPGPSPFNFSCEHGPIPSDEQLQGMFQSVCGCQIVSSTLLVTPMVENFFNKFFLSISVIGNLLVILILHRMRRGFFNSAMKVLLQNLSVADTAVCVLYNINEAIGRNSHFTLDSTCKLFTGLLWASLCCSSCSVCCVSIERYLAVVHPLEFNLTKRKAFLMAIFSWYYSLLFTFPDFYFVERVDLNACTRGTVHLCLYSHWQGTDVIMMNLLNVTATFVVPLAVVLFTNISIMKILLFPNENTKQVQKSGDRRNRHSNVVIIVLLLTAIYVACSIPFAVYYVLTVIPQKVELPKKFPQVAYYLMLANSSCNPFVYSFFSADFRRECVRFLLTPYRWFKEHFLK</sequence>
<evidence type="ECO:0000256" key="5">
    <source>
        <dbReference type="RuleBase" id="RU000688"/>
    </source>
</evidence>
<dbReference type="InterPro" id="IPR017452">
    <property type="entry name" value="GPCR_Rhodpsn_7TM"/>
</dbReference>
<dbReference type="PhylomeDB" id="A7SBP0"/>
<accession>A7SBP0</accession>
<dbReference type="GO" id="GO:0016020">
    <property type="term" value="C:membrane"/>
    <property type="evidence" value="ECO:0007669"/>
    <property type="project" value="UniProtKB-SubCell"/>
</dbReference>
<dbReference type="CDD" id="cd00637">
    <property type="entry name" value="7tm_classA_rhodopsin-like"/>
    <property type="match status" value="1"/>
</dbReference>
<keyword evidence="5" id="KW-0807">Transducer</keyword>
<dbReference type="PANTHER" id="PTHR45698:SF1">
    <property type="entry name" value="TRACE AMINE-ASSOCIATED RECEPTOR 13C-LIKE"/>
    <property type="match status" value="1"/>
</dbReference>
<evidence type="ECO:0000256" key="2">
    <source>
        <dbReference type="ARBA" id="ARBA00022692"/>
    </source>
</evidence>
<comment type="similarity">
    <text evidence="5">Belongs to the G-protein coupled receptor 1 family.</text>
</comment>
<keyword evidence="5" id="KW-0675">Receptor</keyword>
<dbReference type="Proteomes" id="UP000001593">
    <property type="component" value="Unassembled WGS sequence"/>
</dbReference>
<feature type="transmembrane region" description="Helical" evidence="6">
    <location>
        <begin position="240"/>
        <end position="260"/>
    </location>
</feature>
<feature type="transmembrane region" description="Helical" evidence="6">
    <location>
        <begin position="181"/>
        <end position="202"/>
    </location>
</feature>
<dbReference type="HOGENOM" id="CLU_009579_6_0_1"/>
<organism evidence="8 9">
    <name type="scientific">Nematostella vectensis</name>
    <name type="common">Starlet sea anemone</name>
    <dbReference type="NCBI Taxonomy" id="45351"/>
    <lineage>
        <taxon>Eukaryota</taxon>
        <taxon>Metazoa</taxon>
        <taxon>Cnidaria</taxon>
        <taxon>Anthozoa</taxon>
        <taxon>Hexacorallia</taxon>
        <taxon>Actiniaria</taxon>
        <taxon>Edwardsiidae</taxon>
        <taxon>Nematostella</taxon>
    </lineage>
</organism>
<dbReference type="SUPFAM" id="SSF81321">
    <property type="entry name" value="Family A G protein-coupled receptor-like"/>
    <property type="match status" value="1"/>
</dbReference>
<gene>
    <name evidence="8" type="ORF">NEMVEDRAFT_v1g209782</name>
</gene>
<dbReference type="Gene3D" id="1.20.1070.10">
    <property type="entry name" value="Rhodopsin 7-helix transmembrane proteins"/>
    <property type="match status" value="1"/>
</dbReference>
<dbReference type="PROSITE" id="PS50262">
    <property type="entry name" value="G_PROTEIN_RECEP_F1_2"/>
    <property type="match status" value="1"/>
</dbReference>
<feature type="transmembrane region" description="Helical" evidence="6">
    <location>
        <begin position="321"/>
        <end position="340"/>
    </location>
</feature>
<dbReference type="Pfam" id="PF00001">
    <property type="entry name" value="7tm_1"/>
    <property type="match status" value="1"/>
</dbReference>
<dbReference type="GO" id="GO:0004930">
    <property type="term" value="F:G protein-coupled receptor activity"/>
    <property type="evidence" value="ECO:0007669"/>
    <property type="project" value="UniProtKB-KW"/>
</dbReference>
<feature type="domain" description="G-protein coupled receptors family 1 profile" evidence="7">
    <location>
        <begin position="82"/>
        <end position="337"/>
    </location>
</feature>
<keyword evidence="9" id="KW-1185">Reference proteome</keyword>
<dbReference type="STRING" id="45351.A7SBP0"/>
<dbReference type="PRINTS" id="PR00237">
    <property type="entry name" value="GPCRRHODOPSN"/>
</dbReference>
<evidence type="ECO:0000313" key="8">
    <source>
        <dbReference type="EMBL" id="EDO38876.1"/>
    </source>
</evidence>
<dbReference type="OMA" id="FSWYYSL"/>
<dbReference type="EMBL" id="DS469617">
    <property type="protein sequence ID" value="EDO38876.1"/>
    <property type="molecule type" value="Genomic_DNA"/>
</dbReference>